<organism evidence="10 11">
    <name type="scientific">Candidatus Nitrososphaera evergladensis SR1</name>
    <dbReference type="NCBI Taxonomy" id="1459636"/>
    <lineage>
        <taxon>Archaea</taxon>
        <taxon>Nitrososphaerota</taxon>
        <taxon>Nitrososphaeria</taxon>
        <taxon>Nitrososphaerales</taxon>
        <taxon>Nitrososphaeraceae</taxon>
        <taxon>Nitrososphaera</taxon>
    </lineage>
</organism>
<dbReference type="RefSeq" id="WP_148699756.1">
    <property type="nucleotide sequence ID" value="NZ_CP007174.1"/>
</dbReference>
<dbReference type="AlphaFoldDB" id="A0A075MNT4"/>
<evidence type="ECO:0000256" key="2">
    <source>
        <dbReference type="ARBA" id="ARBA00009843"/>
    </source>
</evidence>
<evidence type="ECO:0000259" key="9">
    <source>
        <dbReference type="Pfam" id="PF03600"/>
    </source>
</evidence>
<keyword evidence="11" id="KW-1185">Reference proteome</keyword>
<evidence type="ECO:0000256" key="5">
    <source>
        <dbReference type="ARBA" id="ARBA00022692"/>
    </source>
</evidence>
<keyword evidence="6 8" id="KW-1133">Transmembrane helix</keyword>
<feature type="transmembrane region" description="Helical" evidence="8">
    <location>
        <begin position="41"/>
        <end position="59"/>
    </location>
</feature>
<comment type="similarity">
    <text evidence="2">Belongs to the CitM (TC 2.A.11) transporter family.</text>
</comment>
<feature type="domain" description="Citrate transporter-like" evidence="9">
    <location>
        <begin position="54"/>
        <end position="418"/>
    </location>
</feature>
<keyword evidence="7 8" id="KW-0472">Membrane</keyword>
<feature type="transmembrane region" description="Helical" evidence="8">
    <location>
        <begin position="66"/>
        <end position="85"/>
    </location>
</feature>
<evidence type="ECO:0000256" key="1">
    <source>
        <dbReference type="ARBA" id="ARBA00004651"/>
    </source>
</evidence>
<keyword evidence="5 8" id="KW-0812">Transmembrane</keyword>
<evidence type="ECO:0000256" key="7">
    <source>
        <dbReference type="ARBA" id="ARBA00023136"/>
    </source>
</evidence>
<keyword evidence="3" id="KW-0813">Transport</keyword>
<dbReference type="GO" id="GO:0005886">
    <property type="term" value="C:plasma membrane"/>
    <property type="evidence" value="ECO:0007669"/>
    <property type="project" value="UniProtKB-SubCell"/>
</dbReference>
<dbReference type="KEGG" id="nev:NTE_00795"/>
<gene>
    <name evidence="10" type="ORF">NTE_00795</name>
</gene>
<dbReference type="InterPro" id="IPR051475">
    <property type="entry name" value="Diverse_Ion_Transporter"/>
</dbReference>
<dbReference type="Proteomes" id="UP000028194">
    <property type="component" value="Chromosome"/>
</dbReference>
<dbReference type="STRING" id="1459636.NTE_00795"/>
<dbReference type="OrthoDB" id="19068at2157"/>
<reference evidence="10 11" key="1">
    <citation type="journal article" date="2014" name="PLoS ONE">
        <title>Genome Sequence of Candidatus Nitrososphaera evergladensis from Group I.1b Enriched from Everglades Soil Reveals Novel Genomic Features of the Ammonia-Oxidizing Archaea.</title>
        <authorList>
            <person name="Zhalnina K.V."/>
            <person name="Dias R."/>
            <person name="Leonard M.T."/>
            <person name="Dorr de Quadros P."/>
            <person name="Camargo F.A."/>
            <person name="Drew J.C."/>
            <person name="Farmerie W.G."/>
            <person name="Daroub S.H."/>
            <person name="Triplett E.W."/>
        </authorList>
    </citation>
    <scope>NUCLEOTIDE SEQUENCE [LARGE SCALE GENOMIC DNA]</scope>
    <source>
        <strain evidence="10 11">SR1</strain>
    </source>
</reference>
<dbReference type="PANTHER" id="PTHR43568:SF1">
    <property type="entry name" value="P PROTEIN"/>
    <property type="match status" value="1"/>
</dbReference>
<evidence type="ECO:0000256" key="8">
    <source>
        <dbReference type="SAM" id="Phobius"/>
    </source>
</evidence>
<dbReference type="EMBL" id="CP007174">
    <property type="protein sequence ID" value="AIF82873.1"/>
    <property type="molecule type" value="Genomic_DNA"/>
</dbReference>
<sequence length="480" mass="50678">MALLEASAAHKKKTVIGLALVATLSAIVLTVPDVLGFSISLPLKLTSIVLLSVYVVLSFEIVHRTAIALAGATAVIAIIISTGLVQAGESFEFVTEAIDFNTIGLLLGMMIIVAIMAETGVFQYLAIRMSKASKGNMWKLLVMMSVFTAVTSMFIDNVTTVLLMVPITISIFRIFRLSPVPFILAQVLASNVGGTATLIGDPPNILIGSAANIDFNAFLFHMGPTIGVSMVASLFMLKFLFRKDLAQKPQNLDELMAQDEKSLITDKGVMKKSMIVLAGVIALFVIHGSLHVEPSLIALGGAGVLLVATRAKPEKVFHDVDWATLIFFAGLFVIISGAEHAGMIDLLANTALGITGGEPTVTFFLIIWMSAVASAFVDNIPFAATMIPLIHVLNQNGSIASAFGGFEISPLWWALALGVGLGGNGTLIGSSAGVVATGLSEKGGNPITFNNFMKIGFPFMIMTVAVGSVVLFVDMMLRIG</sequence>
<feature type="transmembrane region" description="Helical" evidence="8">
    <location>
        <begin position="105"/>
        <end position="125"/>
    </location>
</feature>
<dbReference type="GO" id="GO:0015105">
    <property type="term" value="F:arsenite transmembrane transporter activity"/>
    <property type="evidence" value="ECO:0007669"/>
    <property type="project" value="InterPro"/>
</dbReference>
<dbReference type="PRINTS" id="PR00758">
    <property type="entry name" value="ARSENICPUMP"/>
</dbReference>
<name>A0A075MNT4_9ARCH</name>
<evidence type="ECO:0000313" key="11">
    <source>
        <dbReference type="Proteomes" id="UP000028194"/>
    </source>
</evidence>
<proteinExistence type="inferred from homology"/>
<dbReference type="eggNOG" id="arCOG00238">
    <property type="taxonomic scope" value="Archaea"/>
</dbReference>
<dbReference type="CDD" id="cd01116">
    <property type="entry name" value="P_permease"/>
    <property type="match status" value="1"/>
</dbReference>
<feature type="transmembrane region" description="Helical" evidence="8">
    <location>
        <begin position="15"/>
        <end position="35"/>
    </location>
</feature>
<dbReference type="PANTHER" id="PTHR43568">
    <property type="entry name" value="P PROTEIN"/>
    <property type="match status" value="1"/>
</dbReference>
<feature type="transmembrane region" description="Helical" evidence="8">
    <location>
        <begin position="273"/>
        <end position="290"/>
    </location>
</feature>
<dbReference type="HOGENOM" id="CLU_011920_4_0_2"/>
<feature type="transmembrane region" description="Helical" evidence="8">
    <location>
        <begin position="323"/>
        <end position="343"/>
    </location>
</feature>
<dbReference type="InterPro" id="IPR000802">
    <property type="entry name" value="Arsenical_pump_ArsB"/>
</dbReference>
<evidence type="ECO:0000256" key="6">
    <source>
        <dbReference type="ARBA" id="ARBA00022989"/>
    </source>
</evidence>
<feature type="transmembrane region" description="Helical" evidence="8">
    <location>
        <begin position="455"/>
        <end position="477"/>
    </location>
</feature>
<dbReference type="InterPro" id="IPR004680">
    <property type="entry name" value="Cit_transptr-like_dom"/>
</dbReference>
<feature type="transmembrane region" description="Helical" evidence="8">
    <location>
        <begin position="218"/>
        <end position="241"/>
    </location>
</feature>
<dbReference type="GeneID" id="41596645"/>
<dbReference type="Pfam" id="PF03600">
    <property type="entry name" value="CitMHS"/>
    <property type="match status" value="1"/>
</dbReference>
<keyword evidence="4" id="KW-1003">Cell membrane</keyword>
<protein>
    <submittedName>
        <fullName evidence="10">Na+/H+ antiporter NhaD-like permease</fullName>
    </submittedName>
</protein>
<evidence type="ECO:0000313" key="10">
    <source>
        <dbReference type="EMBL" id="AIF82873.1"/>
    </source>
</evidence>
<evidence type="ECO:0000256" key="4">
    <source>
        <dbReference type="ARBA" id="ARBA00022475"/>
    </source>
</evidence>
<feature type="transmembrane region" description="Helical" evidence="8">
    <location>
        <begin position="411"/>
        <end position="435"/>
    </location>
</feature>
<comment type="subcellular location">
    <subcellularLocation>
        <location evidence="1">Cell membrane</location>
        <topology evidence="1">Multi-pass membrane protein</topology>
    </subcellularLocation>
</comment>
<evidence type="ECO:0000256" key="3">
    <source>
        <dbReference type="ARBA" id="ARBA00022448"/>
    </source>
</evidence>
<accession>A0A075MNT4</accession>